<sequence>MLVGHRYGQSESLYAWFLHADMLDALFDDAARSRLVRQARKRLMAGDHLSYTRELESWMRHHSVLALDVAIATAQCRPGVLVWCELPFHWSAVASERRRRNAGDPDVRSTFHGQLETDGGKRVVWGSFDPIRLTSTTSNHELSGVRTQFVLAQVASVTSERIELRPVAIATRLLSEGAGWSDGLDRADDGQRISPMDVEQFHGVNFTDVDRDDALQFMRTIPEIQVKRTLAQVLGEPVIPKDWGGEQSDLWTTRLRVRGKSYDAAFLLKGPAGGRFSRPMTIGMLGKNGDQLQRLSATPAEVLVLQHCHVIKPEVVGMLRSLASDFRNIRHYMVIDGYDTCAILRHMTGGK</sequence>
<proteinExistence type="predicted"/>
<gene>
    <name evidence="1" type="ORF">GCM10009858_02980</name>
</gene>
<keyword evidence="2" id="KW-1185">Reference proteome</keyword>
<reference evidence="1 2" key="1">
    <citation type="journal article" date="2019" name="Int. J. Syst. Evol. Microbiol.">
        <title>The Global Catalogue of Microorganisms (GCM) 10K type strain sequencing project: providing services to taxonomists for standard genome sequencing and annotation.</title>
        <authorList>
            <consortium name="The Broad Institute Genomics Platform"/>
            <consortium name="The Broad Institute Genome Sequencing Center for Infectious Disease"/>
            <person name="Wu L."/>
            <person name="Ma J."/>
        </authorList>
    </citation>
    <scope>NUCLEOTIDE SEQUENCE [LARGE SCALE GENOMIC DNA]</scope>
    <source>
        <strain evidence="1 2">JCM 16259</strain>
    </source>
</reference>
<dbReference type="EMBL" id="BAAARE010000001">
    <property type="protein sequence ID" value="GAA2469081.1"/>
    <property type="molecule type" value="Genomic_DNA"/>
</dbReference>
<accession>A0ABN3KSY7</accession>
<comment type="caution">
    <text evidence="1">The sequence shown here is derived from an EMBL/GenBank/DDBJ whole genome shotgun (WGS) entry which is preliminary data.</text>
</comment>
<name>A0ABN3KSY7_9MICO</name>
<evidence type="ECO:0000313" key="2">
    <source>
        <dbReference type="Proteomes" id="UP001500730"/>
    </source>
</evidence>
<protein>
    <submittedName>
        <fullName evidence="1">Uncharacterized protein</fullName>
    </submittedName>
</protein>
<organism evidence="1 2">
    <name type="scientific">Terrabacter carboxydivorans</name>
    <dbReference type="NCBI Taxonomy" id="619730"/>
    <lineage>
        <taxon>Bacteria</taxon>
        <taxon>Bacillati</taxon>
        <taxon>Actinomycetota</taxon>
        <taxon>Actinomycetes</taxon>
        <taxon>Micrococcales</taxon>
        <taxon>Intrasporangiaceae</taxon>
        <taxon>Terrabacter</taxon>
    </lineage>
</organism>
<evidence type="ECO:0000313" key="1">
    <source>
        <dbReference type="EMBL" id="GAA2469081.1"/>
    </source>
</evidence>
<dbReference type="Proteomes" id="UP001500730">
    <property type="component" value="Unassembled WGS sequence"/>
</dbReference>
<dbReference type="RefSeq" id="WP_344252340.1">
    <property type="nucleotide sequence ID" value="NZ_BAAARE010000001.1"/>
</dbReference>